<evidence type="ECO:0000313" key="1">
    <source>
        <dbReference type="EMBL" id="TNN44957.1"/>
    </source>
</evidence>
<sequence>MGVKVGGVETQESPSGAWIRGSMDQGFVVPSAQTHKATWSGKIKSRKRSLIISPGFRICKYILSEIFWGGEKQGGPGSRRDRKDSGCFTSGFKGYTRHQNGTFFWGLRI</sequence>
<gene>
    <name evidence="1" type="ORF">EYF80_044849</name>
</gene>
<dbReference type="EMBL" id="SRLO01000875">
    <property type="protein sequence ID" value="TNN44957.1"/>
    <property type="molecule type" value="Genomic_DNA"/>
</dbReference>
<name>A0A4Z2FUL3_9TELE</name>
<organism evidence="1 2">
    <name type="scientific">Liparis tanakae</name>
    <name type="common">Tanaka's snailfish</name>
    <dbReference type="NCBI Taxonomy" id="230148"/>
    <lineage>
        <taxon>Eukaryota</taxon>
        <taxon>Metazoa</taxon>
        <taxon>Chordata</taxon>
        <taxon>Craniata</taxon>
        <taxon>Vertebrata</taxon>
        <taxon>Euteleostomi</taxon>
        <taxon>Actinopterygii</taxon>
        <taxon>Neopterygii</taxon>
        <taxon>Teleostei</taxon>
        <taxon>Neoteleostei</taxon>
        <taxon>Acanthomorphata</taxon>
        <taxon>Eupercaria</taxon>
        <taxon>Perciformes</taxon>
        <taxon>Cottioidei</taxon>
        <taxon>Cottales</taxon>
        <taxon>Liparidae</taxon>
        <taxon>Liparis</taxon>
    </lineage>
</organism>
<protein>
    <submittedName>
        <fullName evidence="1">Uncharacterized protein</fullName>
    </submittedName>
</protein>
<reference evidence="1 2" key="1">
    <citation type="submission" date="2019-03" db="EMBL/GenBank/DDBJ databases">
        <title>First draft genome of Liparis tanakae, snailfish: a comprehensive survey of snailfish specific genes.</title>
        <authorList>
            <person name="Kim W."/>
            <person name="Song I."/>
            <person name="Jeong J.-H."/>
            <person name="Kim D."/>
            <person name="Kim S."/>
            <person name="Ryu S."/>
            <person name="Song J.Y."/>
            <person name="Lee S.K."/>
        </authorList>
    </citation>
    <scope>NUCLEOTIDE SEQUENCE [LARGE SCALE GENOMIC DNA]</scope>
    <source>
        <tissue evidence="1">Muscle</tissue>
    </source>
</reference>
<evidence type="ECO:0000313" key="2">
    <source>
        <dbReference type="Proteomes" id="UP000314294"/>
    </source>
</evidence>
<comment type="caution">
    <text evidence="1">The sequence shown here is derived from an EMBL/GenBank/DDBJ whole genome shotgun (WGS) entry which is preliminary data.</text>
</comment>
<accession>A0A4Z2FUL3</accession>
<dbReference type="AlphaFoldDB" id="A0A4Z2FUL3"/>
<dbReference type="Proteomes" id="UP000314294">
    <property type="component" value="Unassembled WGS sequence"/>
</dbReference>
<proteinExistence type="predicted"/>
<keyword evidence="2" id="KW-1185">Reference proteome</keyword>